<dbReference type="SUPFAM" id="SSF51161">
    <property type="entry name" value="Trimeric LpxA-like enzymes"/>
    <property type="match status" value="1"/>
</dbReference>
<keyword evidence="3" id="KW-1185">Reference proteome</keyword>
<gene>
    <name evidence="2" type="ORF">M979_1852</name>
</gene>
<keyword evidence="1 2" id="KW-0808">Transferase</keyword>
<dbReference type="GO" id="GO:0005737">
    <property type="term" value="C:cytoplasm"/>
    <property type="evidence" value="ECO:0007669"/>
    <property type="project" value="InterPro"/>
</dbReference>
<dbReference type="PATRIC" id="fig|1354255.3.peg.1911"/>
<dbReference type="PANTHER" id="PTHR42811">
    <property type="entry name" value="SERINE ACETYLTRANSFERASE"/>
    <property type="match status" value="1"/>
</dbReference>
<dbReference type="EMBL" id="LXEO01000017">
    <property type="protein sequence ID" value="OAT19023.1"/>
    <property type="molecule type" value="Genomic_DNA"/>
</dbReference>
<protein>
    <recommendedName>
        <fullName evidence="1">Acetyltransferase</fullName>
        <ecNumber evidence="1">2.3.1.-</ecNumber>
    </recommendedName>
</protein>
<proteinExistence type="inferred from homology"/>
<dbReference type="Proteomes" id="UP000078286">
    <property type="component" value="Unassembled WGS sequence"/>
</dbReference>
<dbReference type="Gene3D" id="2.160.10.10">
    <property type="entry name" value="Hexapeptide repeat proteins"/>
    <property type="match status" value="1"/>
</dbReference>
<accession>A0A1B7HTQ6</accession>
<dbReference type="EC" id="2.3.1.-" evidence="1"/>
<sequence length="170" mass="18737">MRDFFSTLKYDLKINTAKSKLIILIFRLATIHAKTKALYPLSLMFVILNRVINEGLFGVELSYHLKIGKGFKIWHGNSMIINRSCVIGEGFTIRQFCTLGSNKNGVDIKFKVGNNVNMGAHSCIIGDDIEIGDNVTIGVGTLVLKSVPSNSTVISSNKMVIIEKSETLTV</sequence>
<dbReference type="InterPro" id="IPR005881">
    <property type="entry name" value="Ser_O-AcTrfase"/>
</dbReference>
<name>A0A1B7HTQ6_9ENTR</name>
<evidence type="ECO:0000256" key="1">
    <source>
        <dbReference type="PIRNR" id="PIRNR000441"/>
    </source>
</evidence>
<dbReference type="RefSeq" id="WP_051880679.1">
    <property type="nucleotide sequence ID" value="NZ_LXEO01000017.1"/>
</dbReference>
<comment type="caution">
    <text evidence="2">The sequence shown here is derived from an EMBL/GenBank/DDBJ whole genome shotgun (WGS) entry which is preliminary data.</text>
</comment>
<keyword evidence="1 2" id="KW-0012">Acyltransferase</keyword>
<reference evidence="2 3" key="1">
    <citation type="submission" date="2016-04" db="EMBL/GenBank/DDBJ databases">
        <title>ATOL: Assembling a taxonomically balanced genome-scale reconstruction of the evolutionary history of the Enterobacteriaceae.</title>
        <authorList>
            <person name="Plunkett G.III."/>
            <person name="Neeno-Eckwall E.C."/>
            <person name="Glasner J.D."/>
            <person name="Perna N.T."/>
        </authorList>
    </citation>
    <scope>NUCLEOTIDE SEQUENCE [LARGE SCALE GENOMIC DNA]</scope>
    <source>
        <strain evidence="2 3">ATCC 51607</strain>
    </source>
</reference>
<dbReference type="InterPro" id="IPR011004">
    <property type="entry name" value="Trimer_LpxA-like_sf"/>
</dbReference>
<comment type="similarity">
    <text evidence="1">Belongs to the transferase hexapeptide repeat family.</text>
</comment>
<dbReference type="GO" id="GO:0009001">
    <property type="term" value="F:serine O-acetyltransferase activity"/>
    <property type="evidence" value="ECO:0007669"/>
    <property type="project" value="InterPro"/>
</dbReference>
<evidence type="ECO:0000313" key="2">
    <source>
        <dbReference type="EMBL" id="OAT19023.1"/>
    </source>
</evidence>
<dbReference type="GO" id="GO:0006535">
    <property type="term" value="P:cysteine biosynthetic process from serine"/>
    <property type="evidence" value="ECO:0007669"/>
    <property type="project" value="InterPro"/>
</dbReference>
<evidence type="ECO:0000313" key="3">
    <source>
        <dbReference type="Proteomes" id="UP000078286"/>
    </source>
</evidence>
<dbReference type="AlphaFoldDB" id="A0A1B7HTQ6"/>
<organism evidence="2 3">
    <name type="scientific">Buttiauxella noackiae ATCC 51607</name>
    <dbReference type="NCBI Taxonomy" id="1354255"/>
    <lineage>
        <taxon>Bacteria</taxon>
        <taxon>Pseudomonadati</taxon>
        <taxon>Pseudomonadota</taxon>
        <taxon>Gammaproteobacteria</taxon>
        <taxon>Enterobacterales</taxon>
        <taxon>Enterobacteriaceae</taxon>
        <taxon>Buttiauxella</taxon>
    </lineage>
</organism>
<dbReference type="PIRSF" id="PIRSF000441">
    <property type="entry name" value="CysE"/>
    <property type="match status" value="1"/>
</dbReference>